<dbReference type="Proteomes" id="UP000052019">
    <property type="component" value="Unassembled WGS sequence"/>
</dbReference>
<dbReference type="PATRIC" id="fig|200450.4.peg.2894"/>
<dbReference type="Proteomes" id="UP000183126">
    <property type="component" value="Chromosome I"/>
</dbReference>
<dbReference type="AlphaFoldDB" id="A0A0R2ZNW9"/>
<reference evidence="1 3" key="1">
    <citation type="submission" date="2015-02" db="EMBL/GenBank/DDBJ databases">
        <title>Two Pseudomonas sp. nov. isolated from raw milk.</title>
        <authorList>
            <person name="Wenning M."/>
            <person name="von Neubeck M."/>
            <person name="Huptas C."/>
            <person name="Scherer S."/>
        </authorList>
    </citation>
    <scope>NUCLEOTIDE SEQUENCE [LARGE SCALE GENOMIC DNA]</scope>
    <source>
        <strain evidence="1 3">DSM 14937</strain>
    </source>
</reference>
<reference evidence="2 4" key="2">
    <citation type="submission" date="2016-10" db="EMBL/GenBank/DDBJ databases">
        <authorList>
            <person name="Varghese N."/>
            <person name="Submissions S."/>
        </authorList>
    </citation>
    <scope>NUCLEOTIDE SEQUENCE [LARGE SCALE GENOMIC DNA]</scope>
    <source>
        <strain evidence="2 4">BS3111</strain>
    </source>
</reference>
<evidence type="ECO:0000313" key="2">
    <source>
        <dbReference type="EMBL" id="SDS33085.1"/>
    </source>
</evidence>
<dbReference type="RefSeq" id="WP_057006925.1">
    <property type="nucleotide sequence ID" value="NZ_JYLK01000002.1"/>
</dbReference>
<proteinExistence type="predicted"/>
<name>A0A0R2ZNW9_9PSED</name>
<protein>
    <submittedName>
        <fullName evidence="1">Uncharacterized protein</fullName>
    </submittedName>
</protein>
<gene>
    <name evidence="2" type="ORF">SAMN04490205_2189</name>
    <name evidence="1" type="ORF">TU79_04665</name>
</gene>
<organism evidence="1 3">
    <name type="scientific">Pseudomonas trivialis</name>
    <dbReference type="NCBI Taxonomy" id="200450"/>
    <lineage>
        <taxon>Bacteria</taxon>
        <taxon>Pseudomonadati</taxon>
        <taxon>Pseudomonadota</taxon>
        <taxon>Gammaproteobacteria</taxon>
        <taxon>Pseudomonadales</taxon>
        <taxon>Pseudomonadaceae</taxon>
        <taxon>Pseudomonas</taxon>
    </lineage>
</organism>
<evidence type="ECO:0000313" key="4">
    <source>
        <dbReference type="Proteomes" id="UP000183126"/>
    </source>
</evidence>
<keyword evidence="4" id="KW-1185">Reference proteome</keyword>
<accession>A0A0R2ZNW9</accession>
<dbReference type="EMBL" id="JYLK01000002">
    <property type="protein sequence ID" value="KRP62426.1"/>
    <property type="molecule type" value="Genomic_DNA"/>
</dbReference>
<sequence>MNAIPVIRSFAQMIEAALYQHAENRWAAPHLAECASPCEGIVLAGTHSLHDALAMEAGDVLVVGSNRMKSYARSIGLALDSLLEGAHLVAASRK</sequence>
<evidence type="ECO:0000313" key="1">
    <source>
        <dbReference type="EMBL" id="KRP62426.1"/>
    </source>
</evidence>
<evidence type="ECO:0000313" key="3">
    <source>
        <dbReference type="Proteomes" id="UP000052019"/>
    </source>
</evidence>
<dbReference type="EMBL" id="LT629760">
    <property type="protein sequence ID" value="SDS33085.1"/>
    <property type="molecule type" value="Genomic_DNA"/>
</dbReference>